<gene>
    <name evidence="5" type="ORF">BKA16_003526</name>
</gene>
<organism evidence="5 6">
    <name type="scientific">Gordonia humi</name>
    <dbReference type="NCBI Taxonomy" id="686429"/>
    <lineage>
        <taxon>Bacteria</taxon>
        <taxon>Bacillati</taxon>
        <taxon>Actinomycetota</taxon>
        <taxon>Actinomycetes</taxon>
        <taxon>Mycobacteriales</taxon>
        <taxon>Gordoniaceae</taxon>
        <taxon>Gordonia</taxon>
    </lineage>
</organism>
<dbReference type="GO" id="GO:0003677">
    <property type="term" value="F:DNA binding"/>
    <property type="evidence" value="ECO:0007669"/>
    <property type="project" value="UniProtKB-KW"/>
</dbReference>
<evidence type="ECO:0000313" key="6">
    <source>
        <dbReference type="Proteomes" id="UP000551501"/>
    </source>
</evidence>
<dbReference type="SUPFAM" id="SSF46785">
    <property type="entry name" value="Winged helix' DNA-binding domain"/>
    <property type="match status" value="1"/>
</dbReference>
<accession>A0A840F2W1</accession>
<keyword evidence="2 5" id="KW-0238">DNA-binding</keyword>
<sequence length="160" mass="17474">MHLREQLADRSTWTIQGRCPVEKAMKVVGSRNAMLIMREAFYGTSRFADFASLVGMSTATTASNLKALTEAGLLERRPYRDDGARVRDEYVLTPAGTDLMPVVLGLFAWGSTHADSLPPVELTHTGCGEPVQVHVTCAAGHELATDDIDVRVRAADDRED</sequence>
<keyword evidence="6" id="KW-1185">Reference proteome</keyword>
<dbReference type="PANTHER" id="PTHR33204">
    <property type="entry name" value="TRANSCRIPTIONAL REGULATOR, MARR FAMILY"/>
    <property type="match status" value="1"/>
</dbReference>
<evidence type="ECO:0000313" key="5">
    <source>
        <dbReference type="EMBL" id="MBB4136974.1"/>
    </source>
</evidence>
<feature type="domain" description="HTH hxlR-type" evidence="4">
    <location>
        <begin position="19"/>
        <end position="118"/>
    </location>
</feature>
<keyword evidence="3" id="KW-0804">Transcription</keyword>
<dbReference type="InterPro" id="IPR036388">
    <property type="entry name" value="WH-like_DNA-bd_sf"/>
</dbReference>
<dbReference type="EMBL" id="JACIFP010000001">
    <property type="protein sequence ID" value="MBB4136974.1"/>
    <property type="molecule type" value="Genomic_DNA"/>
</dbReference>
<evidence type="ECO:0000256" key="3">
    <source>
        <dbReference type="ARBA" id="ARBA00023163"/>
    </source>
</evidence>
<evidence type="ECO:0000256" key="2">
    <source>
        <dbReference type="ARBA" id="ARBA00023125"/>
    </source>
</evidence>
<dbReference type="RefSeq" id="WP_183371881.1">
    <property type="nucleotide sequence ID" value="NZ_BAABHL010000126.1"/>
</dbReference>
<comment type="caution">
    <text evidence="5">The sequence shown here is derived from an EMBL/GenBank/DDBJ whole genome shotgun (WGS) entry which is preliminary data.</text>
</comment>
<name>A0A840F2W1_9ACTN</name>
<reference evidence="5 6" key="1">
    <citation type="submission" date="2020-08" db="EMBL/GenBank/DDBJ databases">
        <title>Sequencing the genomes of 1000 actinobacteria strains.</title>
        <authorList>
            <person name="Klenk H.-P."/>
        </authorList>
    </citation>
    <scope>NUCLEOTIDE SEQUENCE [LARGE SCALE GENOMIC DNA]</scope>
    <source>
        <strain evidence="5 6">DSM 45298</strain>
    </source>
</reference>
<dbReference type="PANTHER" id="PTHR33204:SF18">
    <property type="entry name" value="TRANSCRIPTIONAL REGULATORY PROTEIN"/>
    <property type="match status" value="1"/>
</dbReference>
<proteinExistence type="predicted"/>
<dbReference type="Proteomes" id="UP000551501">
    <property type="component" value="Unassembled WGS sequence"/>
</dbReference>
<dbReference type="PROSITE" id="PS51118">
    <property type="entry name" value="HTH_HXLR"/>
    <property type="match status" value="1"/>
</dbReference>
<dbReference type="Pfam" id="PF01638">
    <property type="entry name" value="HxlR"/>
    <property type="match status" value="1"/>
</dbReference>
<dbReference type="InterPro" id="IPR036390">
    <property type="entry name" value="WH_DNA-bd_sf"/>
</dbReference>
<evidence type="ECO:0000256" key="1">
    <source>
        <dbReference type="ARBA" id="ARBA00023015"/>
    </source>
</evidence>
<protein>
    <submittedName>
        <fullName evidence="5">DNA-binding HxlR family transcriptional regulator</fullName>
    </submittedName>
</protein>
<evidence type="ECO:0000259" key="4">
    <source>
        <dbReference type="PROSITE" id="PS51118"/>
    </source>
</evidence>
<dbReference type="InterPro" id="IPR002577">
    <property type="entry name" value="HTH_HxlR"/>
</dbReference>
<dbReference type="AlphaFoldDB" id="A0A840F2W1"/>
<dbReference type="Gene3D" id="1.10.10.10">
    <property type="entry name" value="Winged helix-like DNA-binding domain superfamily/Winged helix DNA-binding domain"/>
    <property type="match status" value="1"/>
</dbReference>
<keyword evidence="1" id="KW-0805">Transcription regulation</keyword>